<dbReference type="InterPro" id="IPR043154">
    <property type="entry name" value="Sec-1-like_dom1"/>
</dbReference>
<evidence type="ECO:0000256" key="2">
    <source>
        <dbReference type="SAM" id="MobiDB-lite"/>
    </source>
</evidence>
<evidence type="ECO:0000313" key="3">
    <source>
        <dbReference type="EMBL" id="KAL0292942.1"/>
    </source>
</evidence>
<dbReference type="Pfam" id="PF00995">
    <property type="entry name" value="Sec1"/>
    <property type="match status" value="1"/>
</dbReference>
<evidence type="ECO:0000256" key="1">
    <source>
        <dbReference type="ARBA" id="ARBA00009884"/>
    </source>
</evidence>
<organism evidence="3">
    <name type="scientific">Sesamum radiatum</name>
    <name type="common">Black benniseed</name>
    <dbReference type="NCBI Taxonomy" id="300843"/>
    <lineage>
        <taxon>Eukaryota</taxon>
        <taxon>Viridiplantae</taxon>
        <taxon>Streptophyta</taxon>
        <taxon>Embryophyta</taxon>
        <taxon>Tracheophyta</taxon>
        <taxon>Spermatophyta</taxon>
        <taxon>Magnoliopsida</taxon>
        <taxon>eudicotyledons</taxon>
        <taxon>Gunneridae</taxon>
        <taxon>Pentapetalae</taxon>
        <taxon>asterids</taxon>
        <taxon>lamiids</taxon>
        <taxon>Lamiales</taxon>
        <taxon>Pedaliaceae</taxon>
        <taxon>Sesamum</taxon>
    </lineage>
</organism>
<dbReference type="AlphaFoldDB" id="A0AAW2JFC3"/>
<gene>
    <name evidence="3" type="ORF">Sradi_6965800</name>
</gene>
<protein>
    <submittedName>
        <fullName evidence="3">SEC1 family transport protein SLY1</fullName>
    </submittedName>
</protein>
<reference evidence="3" key="1">
    <citation type="submission" date="2020-06" db="EMBL/GenBank/DDBJ databases">
        <authorList>
            <person name="Li T."/>
            <person name="Hu X."/>
            <person name="Zhang T."/>
            <person name="Song X."/>
            <person name="Zhang H."/>
            <person name="Dai N."/>
            <person name="Sheng W."/>
            <person name="Hou X."/>
            <person name="Wei L."/>
        </authorList>
    </citation>
    <scope>NUCLEOTIDE SEQUENCE</scope>
    <source>
        <strain evidence="3">G02</strain>
        <tissue evidence="3">Leaf</tissue>
    </source>
</reference>
<accession>A0AAW2JFC3</accession>
<dbReference type="EMBL" id="JACGWJ010000369">
    <property type="protein sequence ID" value="KAL0292942.1"/>
    <property type="molecule type" value="Genomic_DNA"/>
</dbReference>
<dbReference type="GO" id="GO:0016192">
    <property type="term" value="P:vesicle-mediated transport"/>
    <property type="evidence" value="ECO:0007669"/>
    <property type="project" value="InterPro"/>
</dbReference>
<comment type="caution">
    <text evidence="3">The sequence shown here is derived from an EMBL/GenBank/DDBJ whole genome shotgun (WGS) entry which is preliminary data.</text>
</comment>
<reference evidence="3" key="2">
    <citation type="journal article" date="2024" name="Plant">
        <title>Genomic evolution and insights into agronomic trait innovations of Sesamum species.</title>
        <authorList>
            <person name="Miao H."/>
            <person name="Wang L."/>
            <person name="Qu L."/>
            <person name="Liu H."/>
            <person name="Sun Y."/>
            <person name="Le M."/>
            <person name="Wang Q."/>
            <person name="Wei S."/>
            <person name="Zheng Y."/>
            <person name="Lin W."/>
            <person name="Duan Y."/>
            <person name="Cao H."/>
            <person name="Xiong S."/>
            <person name="Wang X."/>
            <person name="Wei L."/>
            <person name="Li C."/>
            <person name="Ma Q."/>
            <person name="Ju M."/>
            <person name="Zhao R."/>
            <person name="Li G."/>
            <person name="Mu C."/>
            <person name="Tian Q."/>
            <person name="Mei H."/>
            <person name="Zhang T."/>
            <person name="Gao T."/>
            <person name="Zhang H."/>
        </authorList>
    </citation>
    <scope>NUCLEOTIDE SEQUENCE</scope>
    <source>
        <strain evidence="3">G02</strain>
    </source>
</reference>
<sequence length="106" mass="11740">MLNLNQAVSSAAGTANEDVYKILIYDRFCQDILSPLIHVKDLRKHGVTLYFLLDKDRNPVHDVPAVYFLQPLLQMCSASSPTPLEPSTTLSISISPPPYPGLSLRT</sequence>
<comment type="similarity">
    <text evidence="1">Belongs to the STXBP/unc-18/SEC1 family.</text>
</comment>
<name>A0AAW2JFC3_SESRA</name>
<feature type="region of interest" description="Disordered" evidence="2">
    <location>
        <begin position="80"/>
        <end position="106"/>
    </location>
</feature>
<dbReference type="SUPFAM" id="SSF56815">
    <property type="entry name" value="Sec1/munc18-like (SM) proteins"/>
    <property type="match status" value="1"/>
</dbReference>
<dbReference type="InterPro" id="IPR001619">
    <property type="entry name" value="Sec1-like"/>
</dbReference>
<dbReference type="InterPro" id="IPR036045">
    <property type="entry name" value="Sec1-like_sf"/>
</dbReference>
<dbReference type="Gene3D" id="3.40.50.2060">
    <property type="match status" value="1"/>
</dbReference>
<proteinExistence type="inferred from homology"/>